<evidence type="ECO:0000313" key="2">
    <source>
        <dbReference type="EMBL" id="TXE19429.1"/>
    </source>
</evidence>
<name>A0A5C7BD71_9FLAO</name>
<evidence type="ECO:0000313" key="3">
    <source>
        <dbReference type="Proteomes" id="UP000321938"/>
    </source>
</evidence>
<dbReference type="OrthoDB" id="1436620at2"/>
<gene>
    <name evidence="2" type="ORF">ES692_03875</name>
</gene>
<dbReference type="RefSeq" id="WP_037052366.1">
    <property type="nucleotide sequence ID" value="NZ_VOSB01000004.1"/>
</dbReference>
<protein>
    <submittedName>
        <fullName evidence="2">DUF2490 domain-containing protein</fullName>
    </submittedName>
</protein>
<dbReference type="AlphaFoldDB" id="A0A5C7BD71"/>
<proteinExistence type="predicted"/>
<feature type="signal peptide" evidence="1">
    <location>
        <begin position="1"/>
        <end position="22"/>
    </location>
</feature>
<dbReference type="Proteomes" id="UP000321938">
    <property type="component" value="Unassembled WGS sequence"/>
</dbReference>
<dbReference type="InterPro" id="IPR019619">
    <property type="entry name" value="DUF2490"/>
</dbReference>
<keyword evidence="3" id="KW-1185">Reference proteome</keyword>
<reference evidence="2 3" key="1">
    <citation type="submission" date="2019-08" db="EMBL/GenBank/DDBJ databases">
        <title>Genome of Psychroserpens burtonensis ACAM 167.</title>
        <authorList>
            <person name="Bowman J.P."/>
        </authorList>
    </citation>
    <scope>NUCLEOTIDE SEQUENCE [LARGE SCALE GENOMIC DNA]</scope>
    <source>
        <strain evidence="2 3">ACAM 167</strain>
    </source>
</reference>
<sequence>MNISCTRLLVVLLLFTTFGSQAQDKTTVLHEHEFALSHEFTKNYSTNFAVSSRAFTYNNDELIYQMRQVQLSHFSTLKLDLKQSVALGLMYRNRNLFEDSSNEIRLTQQFNRRSILKTLRFGHRFRSEQRFYDDFTAFRFRYRLALDIPLQGLKLDVGETYFVVYNEALLTSSSSRKPEIGYRLSPSIGIQLSEKLRLEFGLELRLEELNIETSESLFFNTSVELRI</sequence>
<evidence type="ECO:0000256" key="1">
    <source>
        <dbReference type="SAM" id="SignalP"/>
    </source>
</evidence>
<comment type="caution">
    <text evidence="2">The sequence shown here is derived from an EMBL/GenBank/DDBJ whole genome shotgun (WGS) entry which is preliminary data.</text>
</comment>
<dbReference type="Pfam" id="PF10677">
    <property type="entry name" value="DUF2490"/>
    <property type="match status" value="1"/>
</dbReference>
<dbReference type="EMBL" id="VOSB01000004">
    <property type="protein sequence ID" value="TXE19429.1"/>
    <property type="molecule type" value="Genomic_DNA"/>
</dbReference>
<keyword evidence="1" id="KW-0732">Signal</keyword>
<feature type="chain" id="PRO_5022845738" evidence="1">
    <location>
        <begin position="23"/>
        <end position="227"/>
    </location>
</feature>
<organism evidence="2 3">
    <name type="scientific">Psychroserpens burtonensis</name>
    <dbReference type="NCBI Taxonomy" id="49278"/>
    <lineage>
        <taxon>Bacteria</taxon>
        <taxon>Pseudomonadati</taxon>
        <taxon>Bacteroidota</taxon>
        <taxon>Flavobacteriia</taxon>
        <taxon>Flavobacteriales</taxon>
        <taxon>Flavobacteriaceae</taxon>
        <taxon>Psychroserpens</taxon>
    </lineage>
</organism>
<dbReference type="STRING" id="1123037.GCA_000425305_03140"/>
<accession>A0A5C7BD71</accession>